<name>V4LK93_EUTSA</name>
<evidence type="ECO:0000313" key="2">
    <source>
        <dbReference type="EMBL" id="ESQ44134.1"/>
    </source>
</evidence>
<feature type="transmembrane region" description="Helical" evidence="1">
    <location>
        <begin position="39"/>
        <end position="61"/>
    </location>
</feature>
<keyword evidence="1" id="KW-0812">Transmembrane</keyword>
<proteinExistence type="predicted"/>
<evidence type="ECO:0000313" key="3">
    <source>
        <dbReference type="Proteomes" id="UP000030689"/>
    </source>
</evidence>
<sequence length="71" mass="8451">MSRSSRLQGKSFYFSKSMAHKVYEKINGSFNEELQAKRMFYYIYISFFYPPICLVMDGLLINNVLQNFICE</sequence>
<organism evidence="2 3">
    <name type="scientific">Eutrema salsugineum</name>
    <name type="common">Saltwater cress</name>
    <name type="synonym">Sisymbrium salsugineum</name>
    <dbReference type="NCBI Taxonomy" id="72664"/>
    <lineage>
        <taxon>Eukaryota</taxon>
        <taxon>Viridiplantae</taxon>
        <taxon>Streptophyta</taxon>
        <taxon>Embryophyta</taxon>
        <taxon>Tracheophyta</taxon>
        <taxon>Spermatophyta</taxon>
        <taxon>Magnoliopsida</taxon>
        <taxon>eudicotyledons</taxon>
        <taxon>Gunneridae</taxon>
        <taxon>Pentapetalae</taxon>
        <taxon>rosids</taxon>
        <taxon>malvids</taxon>
        <taxon>Brassicales</taxon>
        <taxon>Brassicaceae</taxon>
        <taxon>Eutremeae</taxon>
        <taxon>Eutrema</taxon>
    </lineage>
</organism>
<dbReference type="EMBL" id="KI517455">
    <property type="protein sequence ID" value="ESQ44134.1"/>
    <property type="molecule type" value="Genomic_DNA"/>
</dbReference>
<dbReference type="AlphaFoldDB" id="V4LK93"/>
<gene>
    <name evidence="2" type="ORF">EUTSA_v10006354mg</name>
</gene>
<accession>V4LK93</accession>
<dbReference type="Gramene" id="ESQ44134">
    <property type="protein sequence ID" value="ESQ44134"/>
    <property type="gene ID" value="EUTSA_v10006354mg"/>
</dbReference>
<reference evidence="2 3" key="1">
    <citation type="journal article" date="2013" name="Front. Plant Sci.">
        <title>The Reference Genome of the Halophytic Plant Eutrema salsugineum.</title>
        <authorList>
            <person name="Yang R."/>
            <person name="Jarvis D.E."/>
            <person name="Chen H."/>
            <person name="Beilstein M.A."/>
            <person name="Grimwood J."/>
            <person name="Jenkins J."/>
            <person name="Shu S."/>
            <person name="Prochnik S."/>
            <person name="Xin M."/>
            <person name="Ma C."/>
            <person name="Schmutz J."/>
            <person name="Wing R.A."/>
            <person name="Mitchell-Olds T."/>
            <person name="Schumaker K.S."/>
            <person name="Wang X."/>
        </authorList>
    </citation>
    <scope>NUCLEOTIDE SEQUENCE [LARGE SCALE GENOMIC DNA]</scope>
</reference>
<keyword evidence="3" id="KW-1185">Reference proteome</keyword>
<evidence type="ECO:0000256" key="1">
    <source>
        <dbReference type="SAM" id="Phobius"/>
    </source>
</evidence>
<keyword evidence="1" id="KW-0472">Membrane</keyword>
<dbReference type="KEGG" id="eus:EUTSA_v10006354mg"/>
<dbReference type="Proteomes" id="UP000030689">
    <property type="component" value="Unassembled WGS sequence"/>
</dbReference>
<protein>
    <submittedName>
        <fullName evidence="2">Uncharacterized protein</fullName>
    </submittedName>
</protein>
<keyword evidence="1" id="KW-1133">Transmembrane helix</keyword>